<feature type="transmembrane region" description="Helical" evidence="1">
    <location>
        <begin position="486"/>
        <end position="510"/>
    </location>
</feature>
<feature type="transmembrane region" description="Helical" evidence="1">
    <location>
        <begin position="568"/>
        <end position="588"/>
    </location>
</feature>
<sequence length="613" mass="69063">MIDFLKKLLPVANMDEDEPVPAVRSEAVAAWSIPDRYRIKKADDGSVLTCLESPNLVVRVQKGRVVSAPNARKSPERTIFLDGAAGGEPFMDHDRQIYNLDHHEGVERSFTLSTCEQSLVMVRKGLNLKDKNWTIYANEPDLDTVLAIWILLNHLHITPERSHVLGEIVPLIRLEGIIDALGLEHIDLLAFPPELLERTRRRLEKLREEELTLKKEGKWNDLDYTSYTYGMLKKIDNVIFRVQDFRDFKGVVEVARADITETDAAVVYHCDMGIYELEEYLTKLYGKKPTFIILQKDRRHYTIRKGDMFSPLKLDRIYERLNLFDPAVSGQDAENRWGGSGDIGGSPRGTGTGLSATRIVRLCREAFEEIDSVTRLKLLGRAAIYGVIPQLLGWMSMVAGLFFSPFERFLTEPMLGLSTGFFTFLVTLTVVAFYFSEIRRSPTSYGLRLPVGWDWLRFLPVSVLAGVIGGSWLTLQYNLNGGGLEWLFGALILPVMTALLYFGGIHGNLVPHFLIQRFRGPFFISSPAIFAAVAFACGSAFLPVSTVSLFDFLQPTTIPGIDSEHLDLIGKVMLLPVYFVYGLSLSVIRERTESILPVIGIHTTLTAMLFFFL</sequence>
<organism evidence="2 3">
    <name type="scientific">Leptonema illini</name>
    <dbReference type="NCBI Taxonomy" id="183"/>
    <lineage>
        <taxon>Bacteria</taxon>
        <taxon>Pseudomonadati</taxon>
        <taxon>Spirochaetota</taxon>
        <taxon>Spirochaetia</taxon>
        <taxon>Leptospirales</taxon>
        <taxon>Leptospiraceae</taxon>
        <taxon>Leptonema</taxon>
    </lineage>
</organism>
<evidence type="ECO:0000313" key="3">
    <source>
        <dbReference type="Proteomes" id="UP000460298"/>
    </source>
</evidence>
<keyword evidence="1" id="KW-0472">Membrane</keyword>
<dbReference type="Proteomes" id="UP000460298">
    <property type="component" value="Unassembled WGS sequence"/>
</dbReference>
<dbReference type="RefSeq" id="WP_002771289.1">
    <property type="nucleotide sequence ID" value="NZ_JQDG01000082.1"/>
</dbReference>
<feature type="transmembrane region" description="Helical" evidence="1">
    <location>
        <begin position="415"/>
        <end position="435"/>
    </location>
</feature>
<accession>A0A833GYW3</accession>
<evidence type="ECO:0000256" key="1">
    <source>
        <dbReference type="SAM" id="Phobius"/>
    </source>
</evidence>
<name>A0A833GYW3_9LEPT</name>
<gene>
    <name evidence="2" type="ORF">F9K24_17085</name>
</gene>
<proteinExistence type="predicted"/>
<dbReference type="OrthoDB" id="5410271at2"/>
<feature type="transmembrane region" description="Helical" evidence="1">
    <location>
        <begin position="455"/>
        <end position="474"/>
    </location>
</feature>
<feature type="transmembrane region" description="Helical" evidence="1">
    <location>
        <begin position="595"/>
        <end position="612"/>
    </location>
</feature>
<keyword evidence="1" id="KW-1133">Transmembrane helix</keyword>
<evidence type="ECO:0008006" key="4">
    <source>
        <dbReference type="Google" id="ProtNLM"/>
    </source>
</evidence>
<protein>
    <recommendedName>
        <fullName evidence="4">Abortive infection protein</fullName>
    </recommendedName>
</protein>
<keyword evidence="1" id="KW-0812">Transmembrane</keyword>
<reference evidence="2 3" key="1">
    <citation type="submission" date="2019-10" db="EMBL/GenBank/DDBJ databases">
        <title>Extracellular Electron Transfer in a Candidatus Methanoperedens spp. Enrichment Culture.</title>
        <authorList>
            <person name="Berger S."/>
            <person name="Rangel Shaw D."/>
            <person name="Berben T."/>
            <person name="In 'T Zandt M."/>
            <person name="Frank J."/>
            <person name="Reimann J."/>
            <person name="Jetten M.S.M."/>
            <person name="Welte C.U."/>
        </authorList>
    </citation>
    <scope>NUCLEOTIDE SEQUENCE [LARGE SCALE GENOMIC DNA]</scope>
    <source>
        <strain evidence="2">SB12</strain>
    </source>
</reference>
<comment type="caution">
    <text evidence="2">The sequence shown here is derived from an EMBL/GenBank/DDBJ whole genome shotgun (WGS) entry which is preliminary data.</text>
</comment>
<evidence type="ECO:0000313" key="2">
    <source>
        <dbReference type="EMBL" id="KAB2930378.1"/>
    </source>
</evidence>
<dbReference type="AlphaFoldDB" id="A0A833GYW3"/>
<feature type="transmembrane region" description="Helical" evidence="1">
    <location>
        <begin position="522"/>
        <end position="548"/>
    </location>
</feature>
<dbReference type="EMBL" id="WBUI01000021">
    <property type="protein sequence ID" value="KAB2930378.1"/>
    <property type="molecule type" value="Genomic_DNA"/>
</dbReference>